<protein>
    <submittedName>
        <fullName evidence="1">MIP07009p</fullName>
    </submittedName>
</protein>
<name>C0PV04_DROME</name>
<proteinExistence type="evidence at transcript level"/>
<dbReference type="EMBL" id="BT072860">
    <property type="protein sequence ID" value="ACN63482.1"/>
    <property type="molecule type" value="mRNA"/>
</dbReference>
<evidence type="ECO:0000313" key="1">
    <source>
        <dbReference type="EMBL" id="ACN63482.1"/>
    </source>
</evidence>
<reference evidence="1" key="1">
    <citation type="submission" date="2009-03" db="EMBL/GenBank/DDBJ databases">
        <authorList>
            <person name="Carlson J."/>
            <person name="Booth B."/>
            <person name="Frise E."/>
            <person name="Sandler J."/>
            <person name="Wan K."/>
            <person name="Yu C."/>
            <person name="Celniker S."/>
        </authorList>
    </citation>
    <scope>NUCLEOTIDE SEQUENCE</scope>
</reference>
<dbReference type="AlphaFoldDB" id="C0PV04"/>
<accession>C0PV04</accession>
<organism evidence="1">
    <name type="scientific">Drosophila melanogaster</name>
    <name type="common">Fruit fly</name>
    <dbReference type="NCBI Taxonomy" id="7227"/>
    <lineage>
        <taxon>Eukaryota</taxon>
        <taxon>Metazoa</taxon>
        <taxon>Ecdysozoa</taxon>
        <taxon>Arthropoda</taxon>
        <taxon>Hexapoda</taxon>
        <taxon>Insecta</taxon>
        <taxon>Pterygota</taxon>
        <taxon>Neoptera</taxon>
        <taxon>Endopterygota</taxon>
        <taxon>Diptera</taxon>
        <taxon>Brachycera</taxon>
        <taxon>Muscomorpha</taxon>
        <taxon>Ephydroidea</taxon>
        <taxon>Drosophilidae</taxon>
        <taxon>Drosophila</taxon>
        <taxon>Sophophora</taxon>
    </lineage>
</organism>
<sequence>MTSNMRENIEDLTHIFRWWFSSVSFHPFHDFCFCPPKSD</sequence>